<evidence type="ECO:0000313" key="4">
    <source>
        <dbReference type="Proteomes" id="UP000694555"/>
    </source>
</evidence>
<dbReference type="Proteomes" id="UP000694555">
    <property type="component" value="Unplaced"/>
</dbReference>
<protein>
    <recommendedName>
        <fullName evidence="2">Reverse transcriptase/retrotransposon-derived protein RNase H-like domain-containing protein</fullName>
    </recommendedName>
</protein>
<evidence type="ECO:0000313" key="3">
    <source>
        <dbReference type="Ensembl" id="ENSBJAP00000002090.1"/>
    </source>
</evidence>
<dbReference type="PANTHER" id="PTHR33064:SF37">
    <property type="entry name" value="RIBONUCLEASE H"/>
    <property type="match status" value="1"/>
</dbReference>
<dbReference type="SUPFAM" id="SSF56672">
    <property type="entry name" value="DNA/RNA polymerases"/>
    <property type="match status" value="1"/>
</dbReference>
<sequence>CDKNKRRDSSFNLAISTTQNEEMEPIAWGTEREKTFRTLKVALLSAPGLGFPDYSKPFKLYCDEAKGVAKGVLVQTLGPHERLVAYFSSTLDSVTKGTPFCIRAIAAAAEMVEKTRTIILNMPLVFVMLWGFYGRKGVF</sequence>
<keyword evidence="1" id="KW-0812">Transmembrane</keyword>
<keyword evidence="1" id="KW-1133">Transmembrane helix</keyword>
<dbReference type="AlphaFoldDB" id="A0A8C0ANL0"/>
<dbReference type="InterPro" id="IPR051320">
    <property type="entry name" value="Viral_Replic_Matur_Polypro"/>
</dbReference>
<feature type="domain" description="Reverse transcriptase/retrotransposon-derived protein RNase H-like" evidence="2">
    <location>
        <begin position="28"/>
        <end position="122"/>
    </location>
</feature>
<organism evidence="3 4">
    <name type="scientific">Buteo japonicus</name>
    <dbReference type="NCBI Taxonomy" id="224669"/>
    <lineage>
        <taxon>Eukaryota</taxon>
        <taxon>Metazoa</taxon>
        <taxon>Chordata</taxon>
        <taxon>Craniata</taxon>
        <taxon>Vertebrata</taxon>
        <taxon>Euteleostomi</taxon>
        <taxon>Archelosauria</taxon>
        <taxon>Archosauria</taxon>
        <taxon>Dinosauria</taxon>
        <taxon>Saurischia</taxon>
        <taxon>Theropoda</taxon>
        <taxon>Coelurosauria</taxon>
        <taxon>Aves</taxon>
        <taxon>Neognathae</taxon>
        <taxon>Neoaves</taxon>
        <taxon>Telluraves</taxon>
        <taxon>Accipitrimorphae</taxon>
        <taxon>Accipitriformes</taxon>
        <taxon>Accipitridae</taxon>
        <taxon>Accipitrinae</taxon>
        <taxon>Buteo</taxon>
    </lineage>
</organism>
<dbReference type="InterPro" id="IPR041577">
    <property type="entry name" value="RT_RNaseH_2"/>
</dbReference>
<proteinExistence type="predicted"/>
<feature type="transmembrane region" description="Helical" evidence="1">
    <location>
        <begin position="117"/>
        <end position="133"/>
    </location>
</feature>
<keyword evidence="4" id="KW-1185">Reference proteome</keyword>
<evidence type="ECO:0000259" key="2">
    <source>
        <dbReference type="Pfam" id="PF17919"/>
    </source>
</evidence>
<dbReference type="Gene3D" id="3.10.20.370">
    <property type="match status" value="1"/>
</dbReference>
<dbReference type="InterPro" id="IPR043502">
    <property type="entry name" value="DNA/RNA_pol_sf"/>
</dbReference>
<dbReference type="Ensembl" id="ENSBJAT00000002144.1">
    <property type="protein sequence ID" value="ENSBJAP00000002090.1"/>
    <property type="gene ID" value="ENSBJAG00000001540.1"/>
</dbReference>
<evidence type="ECO:0000256" key="1">
    <source>
        <dbReference type="SAM" id="Phobius"/>
    </source>
</evidence>
<name>A0A8C0ANL0_9AVES</name>
<keyword evidence="1" id="KW-0472">Membrane</keyword>
<dbReference type="PANTHER" id="PTHR33064">
    <property type="entry name" value="POL PROTEIN"/>
    <property type="match status" value="1"/>
</dbReference>
<reference evidence="3" key="2">
    <citation type="submission" date="2025-09" db="UniProtKB">
        <authorList>
            <consortium name="Ensembl"/>
        </authorList>
    </citation>
    <scope>IDENTIFICATION</scope>
</reference>
<dbReference type="Pfam" id="PF17919">
    <property type="entry name" value="RT_RNaseH_2"/>
    <property type="match status" value="1"/>
</dbReference>
<reference evidence="3" key="1">
    <citation type="submission" date="2025-08" db="UniProtKB">
        <authorList>
            <consortium name="Ensembl"/>
        </authorList>
    </citation>
    <scope>IDENTIFICATION</scope>
</reference>
<accession>A0A8C0ANL0</accession>